<evidence type="ECO:0000313" key="9">
    <source>
        <dbReference type="EMBL" id="QVL32780.1"/>
    </source>
</evidence>
<dbReference type="PROSITE" id="PS00108">
    <property type="entry name" value="PROTEIN_KINASE_ST"/>
    <property type="match status" value="1"/>
</dbReference>
<evidence type="ECO:0000256" key="6">
    <source>
        <dbReference type="SAM" id="MobiDB-lite"/>
    </source>
</evidence>
<feature type="region of interest" description="Disordered" evidence="6">
    <location>
        <begin position="352"/>
        <end position="497"/>
    </location>
</feature>
<dbReference type="InterPro" id="IPR017441">
    <property type="entry name" value="Protein_kinase_ATP_BS"/>
</dbReference>
<feature type="compositionally biased region" description="Low complexity" evidence="6">
    <location>
        <begin position="438"/>
        <end position="450"/>
    </location>
</feature>
<feature type="binding site" evidence="5">
    <location>
        <position position="105"/>
    </location>
    <ligand>
        <name>ATP</name>
        <dbReference type="ChEBI" id="CHEBI:30616"/>
    </ligand>
</feature>
<dbReference type="PROSITE" id="PS50011">
    <property type="entry name" value="PROTEIN_KINASE_DOM"/>
    <property type="match status" value="1"/>
</dbReference>
<dbReference type="SMART" id="SM00220">
    <property type="entry name" value="S_TKc"/>
    <property type="match status" value="1"/>
</dbReference>
<dbReference type="KEGG" id="tsph:KIH39_02340"/>
<sequence>MAAPATLDDLVKLIRKSGMVEEPRLDAYLDKLRTNGTMPTDVKKLAGSMVKDALITYFQAEQFMLGKWRGFTIGKYKLLERIGFGGMGQVFLCEHLYMKRRVAIKVLPPNKAEEPAALGRFYREARAAAALDHPNIVRTHDIDQDGNLHFLVMEYVDGSSLLEIVKKKGPMDVHRAINYTWQSVQALDHAFRVGVIHRDIKPGNILVDRFGMSKILDMGLARFYNTEDDMLTLKYDEKSVLGTADYVAPEQTVNSHDVDVRADIYSMGATFYFLLAGHPPFPDGTIANKLIAHQTKVPTPIRSIRPEVPEGVQAVLSKMMAKNINERYQTPAEVYEDLLPWISEQLIAPPEDELPSLSPAARESMGSSASISSTNLARQDSAILRADSSQRSGGLATLPPKQNVGGGSHAGTGGSDPNLSASNSAIRPPFFQPPPQPSSSGIGPSTISPPVSDPRGIGETKRMANSTEKTPQPSRVATRTPVSAQNPPSNPFVQPESKPGSGMLQIVAFIIFLFAVAIGVIWKFWNN</sequence>
<dbReference type="Gene3D" id="3.30.200.20">
    <property type="entry name" value="Phosphorylase Kinase, domain 1"/>
    <property type="match status" value="1"/>
</dbReference>
<protein>
    <submittedName>
        <fullName evidence="9">Serine/threonine protein kinase</fullName>
    </submittedName>
</protein>
<keyword evidence="1" id="KW-0808">Transferase</keyword>
<dbReference type="RefSeq" id="WP_213497670.1">
    <property type="nucleotide sequence ID" value="NZ_CP074694.1"/>
</dbReference>
<proteinExistence type="predicted"/>
<keyword evidence="4 5" id="KW-0067">ATP-binding</keyword>
<dbReference type="SUPFAM" id="SSF56112">
    <property type="entry name" value="Protein kinase-like (PK-like)"/>
    <property type="match status" value="1"/>
</dbReference>
<keyword evidence="3 9" id="KW-0418">Kinase</keyword>
<dbReference type="InterPro" id="IPR000719">
    <property type="entry name" value="Prot_kinase_dom"/>
</dbReference>
<evidence type="ECO:0000256" key="1">
    <source>
        <dbReference type="ARBA" id="ARBA00022679"/>
    </source>
</evidence>
<dbReference type="Gene3D" id="1.10.510.10">
    <property type="entry name" value="Transferase(Phosphotransferase) domain 1"/>
    <property type="match status" value="1"/>
</dbReference>
<organism evidence="9 10">
    <name type="scientific">Telmatocola sphagniphila</name>
    <dbReference type="NCBI Taxonomy" id="1123043"/>
    <lineage>
        <taxon>Bacteria</taxon>
        <taxon>Pseudomonadati</taxon>
        <taxon>Planctomycetota</taxon>
        <taxon>Planctomycetia</taxon>
        <taxon>Gemmatales</taxon>
        <taxon>Gemmataceae</taxon>
    </lineage>
</organism>
<dbReference type="Proteomes" id="UP000676194">
    <property type="component" value="Chromosome"/>
</dbReference>
<keyword evidence="7" id="KW-0472">Membrane</keyword>
<reference evidence="9" key="1">
    <citation type="submission" date="2021-05" db="EMBL/GenBank/DDBJ databases">
        <title>Complete genome sequence of the cellulolytic planctomycete Telmatocola sphagniphila SP2T and characterization of the first cellulase from planctomycetes.</title>
        <authorList>
            <person name="Rakitin A.L."/>
            <person name="Beletsky A.V."/>
            <person name="Naumoff D.G."/>
            <person name="Kulichevskaya I.S."/>
            <person name="Mardanov A.V."/>
            <person name="Ravin N.V."/>
            <person name="Dedysh S.N."/>
        </authorList>
    </citation>
    <scope>NUCLEOTIDE SEQUENCE</scope>
    <source>
        <strain evidence="9">SP2T</strain>
    </source>
</reference>
<keyword evidence="9" id="KW-0723">Serine/threonine-protein kinase</keyword>
<dbReference type="PROSITE" id="PS00107">
    <property type="entry name" value="PROTEIN_KINASE_ATP"/>
    <property type="match status" value="1"/>
</dbReference>
<gene>
    <name evidence="9" type="ORF">KIH39_02340</name>
</gene>
<dbReference type="PANTHER" id="PTHR43289:SF6">
    <property type="entry name" value="SERINE_THREONINE-PROTEIN KINASE NEKL-3"/>
    <property type="match status" value="1"/>
</dbReference>
<evidence type="ECO:0000256" key="3">
    <source>
        <dbReference type="ARBA" id="ARBA00022777"/>
    </source>
</evidence>
<dbReference type="AlphaFoldDB" id="A0A8E6B9C6"/>
<keyword evidence="7" id="KW-1133">Transmembrane helix</keyword>
<dbReference type="InterPro" id="IPR011009">
    <property type="entry name" value="Kinase-like_dom_sf"/>
</dbReference>
<feature type="compositionally biased region" description="Gly residues" evidence="6">
    <location>
        <begin position="404"/>
        <end position="414"/>
    </location>
</feature>
<evidence type="ECO:0000256" key="2">
    <source>
        <dbReference type="ARBA" id="ARBA00022741"/>
    </source>
</evidence>
<name>A0A8E6B9C6_9BACT</name>
<evidence type="ECO:0000256" key="5">
    <source>
        <dbReference type="PROSITE-ProRule" id="PRU10141"/>
    </source>
</evidence>
<keyword evidence="7" id="KW-0812">Transmembrane</keyword>
<dbReference type="CDD" id="cd14014">
    <property type="entry name" value="STKc_PknB_like"/>
    <property type="match status" value="1"/>
</dbReference>
<evidence type="ECO:0000256" key="4">
    <source>
        <dbReference type="ARBA" id="ARBA00022840"/>
    </source>
</evidence>
<dbReference type="PANTHER" id="PTHR43289">
    <property type="entry name" value="MITOGEN-ACTIVATED PROTEIN KINASE KINASE KINASE 20-RELATED"/>
    <property type="match status" value="1"/>
</dbReference>
<dbReference type="GO" id="GO:0004674">
    <property type="term" value="F:protein serine/threonine kinase activity"/>
    <property type="evidence" value="ECO:0007669"/>
    <property type="project" value="UniProtKB-KW"/>
</dbReference>
<accession>A0A8E6B9C6</accession>
<feature type="compositionally biased region" description="Polar residues" evidence="6">
    <location>
        <begin position="463"/>
        <end position="487"/>
    </location>
</feature>
<keyword evidence="2 5" id="KW-0547">Nucleotide-binding</keyword>
<feature type="transmembrane region" description="Helical" evidence="7">
    <location>
        <begin position="503"/>
        <end position="525"/>
    </location>
</feature>
<keyword evidence="10" id="KW-1185">Reference proteome</keyword>
<dbReference type="EMBL" id="CP074694">
    <property type="protein sequence ID" value="QVL32780.1"/>
    <property type="molecule type" value="Genomic_DNA"/>
</dbReference>
<dbReference type="GO" id="GO:0005524">
    <property type="term" value="F:ATP binding"/>
    <property type="evidence" value="ECO:0007669"/>
    <property type="project" value="UniProtKB-UniRule"/>
</dbReference>
<evidence type="ECO:0000256" key="7">
    <source>
        <dbReference type="SAM" id="Phobius"/>
    </source>
</evidence>
<feature type="compositionally biased region" description="Polar residues" evidence="6">
    <location>
        <begin position="415"/>
        <end position="425"/>
    </location>
</feature>
<evidence type="ECO:0000313" key="10">
    <source>
        <dbReference type="Proteomes" id="UP000676194"/>
    </source>
</evidence>
<feature type="compositionally biased region" description="Polar residues" evidence="6">
    <location>
        <begin position="365"/>
        <end position="378"/>
    </location>
</feature>
<evidence type="ECO:0000259" key="8">
    <source>
        <dbReference type="PROSITE" id="PS50011"/>
    </source>
</evidence>
<feature type="domain" description="Protein kinase" evidence="8">
    <location>
        <begin position="76"/>
        <end position="342"/>
    </location>
</feature>
<dbReference type="Pfam" id="PF00069">
    <property type="entry name" value="Pkinase"/>
    <property type="match status" value="1"/>
</dbReference>
<dbReference type="InterPro" id="IPR008271">
    <property type="entry name" value="Ser/Thr_kinase_AS"/>
</dbReference>